<organism evidence="4">
    <name type="scientific">Salmonella enterica subsp. enterica serovar Newport str. CDC 2010K-2159</name>
    <dbReference type="NCBI Taxonomy" id="1454627"/>
    <lineage>
        <taxon>Bacteria</taxon>
        <taxon>Pseudomonadati</taxon>
        <taxon>Pseudomonadota</taxon>
        <taxon>Gammaproteobacteria</taxon>
        <taxon>Enterobacterales</taxon>
        <taxon>Enterobacteriaceae</taxon>
        <taxon>Salmonella</taxon>
    </lineage>
</organism>
<dbReference type="InterPro" id="IPR045584">
    <property type="entry name" value="Pilin-like"/>
</dbReference>
<reference evidence="4" key="1">
    <citation type="journal article" date="2016" name="Genome Announc.">
        <title>Chromosome and Plasmids of the Tick-Borne Relapsing Fever Agent Borrelia hermsii.</title>
        <authorList>
            <person name="Barbour A.G."/>
        </authorList>
    </citation>
    <scope>NUCLEOTIDE SEQUENCE</scope>
    <source>
        <strain evidence="4">CDC 2010K-2159</strain>
        <plasmid evidence="4">pSNE1-2010K-2159</plasmid>
    </source>
</reference>
<keyword evidence="4" id="KW-0614">Plasmid</keyword>
<protein>
    <submittedName>
        <fullName evidence="4">Pilus assembly protein PilX</fullName>
    </submittedName>
</protein>
<reference evidence="4" key="2">
    <citation type="submission" date="2017-12" db="EMBL/GenBank/DDBJ databases">
        <authorList>
            <person name="Hurst M.R.H."/>
        </authorList>
    </citation>
    <scope>NUCLEOTIDE SEQUENCE</scope>
    <source>
        <strain evidence="4">CDC 2010K-2159</strain>
        <plasmid evidence="4">pSNE1-2010K-2159</plasmid>
    </source>
</reference>
<feature type="transmembrane region" description="Helical" evidence="2">
    <location>
        <begin position="32"/>
        <end position="51"/>
    </location>
</feature>
<geneLocation type="plasmid" evidence="4">
    <name>pSNE1-2010K-2159</name>
</geneLocation>
<dbReference type="GO" id="GO:0016020">
    <property type="term" value="C:membrane"/>
    <property type="evidence" value="ECO:0007669"/>
    <property type="project" value="UniProtKB-SubCell"/>
</dbReference>
<evidence type="ECO:0000256" key="1">
    <source>
        <dbReference type="ARBA" id="ARBA00004370"/>
    </source>
</evidence>
<keyword evidence="2" id="KW-1133">Transmembrane helix</keyword>
<dbReference type="InterPro" id="IPR014911">
    <property type="entry name" value="PilS_N"/>
</dbReference>
<name>A0A2H4YPU2_SALNE</name>
<dbReference type="Pfam" id="PF08805">
    <property type="entry name" value="PilS"/>
    <property type="match status" value="1"/>
</dbReference>
<feature type="domain" description="Type 4 secretion system PilS N-terminal" evidence="3">
    <location>
        <begin position="58"/>
        <end position="204"/>
    </location>
</feature>
<dbReference type="Gene3D" id="3.30.1690.10">
    <property type="entry name" value="TcpA-like pilin"/>
    <property type="match status" value="1"/>
</dbReference>
<evidence type="ECO:0000259" key="3">
    <source>
        <dbReference type="Pfam" id="PF08805"/>
    </source>
</evidence>
<dbReference type="AlphaFoldDB" id="A0A2H4YPU2"/>
<evidence type="ECO:0000313" key="4">
    <source>
        <dbReference type="EMBL" id="AUF34875.1"/>
    </source>
</evidence>
<dbReference type="EMBL" id="CP025255">
    <property type="protein sequence ID" value="AUF34875.1"/>
    <property type="molecule type" value="Genomic_DNA"/>
</dbReference>
<keyword evidence="2" id="KW-0812">Transmembrane</keyword>
<keyword evidence="2" id="KW-0472">Membrane</keyword>
<comment type="subcellular location">
    <subcellularLocation>
        <location evidence="1">Membrane</location>
    </subcellularLocation>
</comment>
<gene>
    <name evidence="4" type="ORF">AW90_50240</name>
</gene>
<proteinExistence type="predicted"/>
<sequence length="205" mass="21113">MFIQSVNGNSMKKNGNNNAPHAKGWGIMEQGAIALVVIVVIALVLGGLYMLRSRTSVANESANIQTIITSTQGLLKGSDGYTFTSAAKMTGALIQMGGVPKSMTVRGTPSSGTATLYNSWGGDVTVAPASTSGFNNGFSVTYEKVPQDACIQIATQISRSGLANGITLNSTAHNDGKVTTEQASAQCTADNGSTGTNKLIFTING</sequence>
<evidence type="ECO:0000256" key="2">
    <source>
        <dbReference type="SAM" id="Phobius"/>
    </source>
</evidence>
<accession>A0A2H4YPU2</accession>
<dbReference type="SUPFAM" id="SSF54523">
    <property type="entry name" value="Pili subunits"/>
    <property type="match status" value="1"/>
</dbReference>